<proteinExistence type="predicted"/>
<sequence>MIFDQARYVTKIASLDKLEPVYKSSNEISLESVPVDGVDDVAE</sequence>
<evidence type="ECO:0000313" key="1">
    <source>
        <dbReference type="EMBL" id="BAR58504.1"/>
    </source>
</evidence>
<dbReference type="EMBL" id="AP014685">
    <property type="protein sequence ID" value="BAR58504.1"/>
    <property type="molecule type" value="Genomic_DNA"/>
</dbReference>
<evidence type="ECO:0000313" key="2">
    <source>
        <dbReference type="Proteomes" id="UP000063308"/>
    </source>
</evidence>
<gene>
    <name evidence="1" type="ORF">NK6_5345</name>
</gene>
<organism evidence="1 2">
    <name type="scientific">Bradyrhizobium diazoefficiens</name>
    <dbReference type="NCBI Taxonomy" id="1355477"/>
    <lineage>
        <taxon>Bacteria</taxon>
        <taxon>Pseudomonadati</taxon>
        <taxon>Pseudomonadota</taxon>
        <taxon>Alphaproteobacteria</taxon>
        <taxon>Hyphomicrobiales</taxon>
        <taxon>Nitrobacteraceae</taxon>
        <taxon>Bradyrhizobium</taxon>
    </lineage>
</organism>
<reference evidence="1 2" key="1">
    <citation type="submission" date="2014-11" db="EMBL/GenBank/DDBJ databases">
        <title>Symbiosis island explosion on the genome of extra-slow-growing strains of soybean bradyrhizobia with massive insertion sequences.</title>
        <authorList>
            <person name="Iida T."/>
            <person name="Minamisawa K."/>
        </authorList>
    </citation>
    <scope>NUCLEOTIDE SEQUENCE [LARGE SCALE GENOMIC DNA]</scope>
    <source>
        <strain evidence="1 2">NK6</strain>
    </source>
</reference>
<accession>A0A0E4BRQ2</accession>
<dbReference type="AlphaFoldDB" id="A0A0E4BRQ2"/>
<protein>
    <submittedName>
        <fullName evidence="1">Uncharacterized protein</fullName>
    </submittedName>
</protein>
<dbReference type="Proteomes" id="UP000063308">
    <property type="component" value="Chromosome"/>
</dbReference>
<name>A0A0E4BRQ2_9BRAD</name>